<dbReference type="RefSeq" id="WP_114769499.1">
    <property type="nucleotide sequence ID" value="NZ_QQBB01000003.1"/>
</dbReference>
<protein>
    <submittedName>
        <fullName evidence="3">Tripartite-type tricarboxylate transporter receptor subunit TctC</fullName>
    </submittedName>
</protein>
<dbReference type="EMBL" id="QQBB01000003">
    <property type="protein sequence ID" value="RDI59754.1"/>
    <property type="molecule type" value="Genomic_DNA"/>
</dbReference>
<dbReference type="PANTHER" id="PTHR42928">
    <property type="entry name" value="TRICARBOXYLATE-BINDING PROTEIN"/>
    <property type="match status" value="1"/>
</dbReference>
<accession>A0A370HS39</accession>
<dbReference type="InterPro" id="IPR005064">
    <property type="entry name" value="BUG"/>
</dbReference>
<dbReference type="Pfam" id="PF03401">
    <property type="entry name" value="TctC"/>
    <property type="match status" value="1"/>
</dbReference>
<feature type="chain" id="PRO_5016978162" evidence="2">
    <location>
        <begin position="25"/>
        <end position="319"/>
    </location>
</feature>
<dbReference type="Proteomes" id="UP000254925">
    <property type="component" value="Unassembled WGS sequence"/>
</dbReference>
<dbReference type="InterPro" id="IPR042100">
    <property type="entry name" value="Bug_dom1"/>
</dbReference>
<organism evidence="3 4">
    <name type="scientific">Microvirga subterranea</name>
    <dbReference type="NCBI Taxonomy" id="186651"/>
    <lineage>
        <taxon>Bacteria</taxon>
        <taxon>Pseudomonadati</taxon>
        <taxon>Pseudomonadota</taxon>
        <taxon>Alphaproteobacteria</taxon>
        <taxon>Hyphomicrobiales</taxon>
        <taxon>Methylobacteriaceae</taxon>
        <taxon>Microvirga</taxon>
    </lineage>
</organism>
<dbReference type="OrthoDB" id="7243230at2"/>
<keyword evidence="2" id="KW-0732">Signal</keyword>
<dbReference type="PIRSF" id="PIRSF017082">
    <property type="entry name" value="YflP"/>
    <property type="match status" value="1"/>
</dbReference>
<dbReference type="AlphaFoldDB" id="A0A370HS39"/>
<keyword evidence="4" id="KW-1185">Reference proteome</keyword>
<sequence>MFKVLKTLCIGALTVSAAATAAHAEWPKDRPIEIVVAFAPGGSTDVMARAMQPFLEKELGAKTVIVNKPGASGEIAYTYLSQAKPDGYTFSFINTPGYLSMQVQRKLRYDPKSIQAVARIVDDPTAYVVKADSPIKSLKDLIAQAKAKPGSVSVGTSGVGTDDHLAMILLEQAAGVTLTHVPFPGAGETRTALLGGHITTGGLNVSEFAGGDLSTIRPLVTFGDKRSPEAPDVPTAKEEGFEVFMSSERGLAARRDIPADIRAKFSEAVKRVVESPEFKEEAKKLALPLAYLSGEEWEQQMPKRLQSFQDIWNKTPWVQ</sequence>
<dbReference type="CDD" id="cd07012">
    <property type="entry name" value="PBP2_Bug_TTT"/>
    <property type="match status" value="1"/>
</dbReference>
<keyword evidence="3" id="KW-0675">Receptor</keyword>
<name>A0A370HS39_9HYPH</name>
<comment type="caution">
    <text evidence="3">The sequence shown here is derived from an EMBL/GenBank/DDBJ whole genome shotgun (WGS) entry which is preliminary data.</text>
</comment>
<comment type="similarity">
    <text evidence="1">Belongs to the UPF0065 (bug) family.</text>
</comment>
<dbReference type="SUPFAM" id="SSF53850">
    <property type="entry name" value="Periplasmic binding protein-like II"/>
    <property type="match status" value="1"/>
</dbReference>
<evidence type="ECO:0000313" key="3">
    <source>
        <dbReference type="EMBL" id="RDI59754.1"/>
    </source>
</evidence>
<evidence type="ECO:0000313" key="4">
    <source>
        <dbReference type="Proteomes" id="UP000254925"/>
    </source>
</evidence>
<feature type="signal peptide" evidence="2">
    <location>
        <begin position="1"/>
        <end position="24"/>
    </location>
</feature>
<dbReference type="Gene3D" id="3.40.190.10">
    <property type="entry name" value="Periplasmic binding protein-like II"/>
    <property type="match status" value="1"/>
</dbReference>
<dbReference type="PANTHER" id="PTHR42928:SF5">
    <property type="entry name" value="BLR1237 PROTEIN"/>
    <property type="match status" value="1"/>
</dbReference>
<reference evidence="3 4" key="1">
    <citation type="submission" date="2018-07" db="EMBL/GenBank/DDBJ databases">
        <title>Genomic Encyclopedia of Type Strains, Phase IV (KMG-IV): sequencing the most valuable type-strain genomes for metagenomic binning, comparative biology and taxonomic classification.</title>
        <authorList>
            <person name="Goeker M."/>
        </authorList>
    </citation>
    <scope>NUCLEOTIDE SEQUENCE [LARGE SCALE GENOMIC DNA]</scope>
    <source>
        <strain evidence="3 4">DSM 14364</strain>
    </source>
</reference>
<evidence type="ECO:0000256" key="2">
    <source>
        <dbReference type="SAM" id="SignalP"/>
    </source>
</evidence>
<gene>
    <name evidence="3" type="ORF">DES45_1035</name>
</gene>
<proteinExistence type="inferred from homology"/>
<evidence type="ECO:0000256" key="1">
    <source>
        <dbReference type="ARBA" id="ARBA00006987"/>
    </source>
</evidence>
<dbReference type="Gene3D" id="3.40.190.150">
    <property type="entry name" value="Bordetella uptake gene, domain 1"/>
    <property type="match status" value="1"/>
</dbReference>